<evidence type="ECO:0000256" key="2">
    <source>
        <dbReference type="SAM" id="Phobius"/>
    </source>
</evidence>
<reference evidence="5" key="1">
    <citation type="submission" date="2022-11" db="UniProtKB">
        <authorList>
            <consortium name="WormBaseParasite"/>
        </authorList>
    </citation>
    <scope>IDENTIFICATION</scope>
</reference>
<protein>
    <submittedName>
        <fullName evidence="5">Chromo domain-containing protein</fullName>
    </submittedName>
</protein>
<name>A0A915B216_PARUN</name>
<evidence type="ECO:0000313" key="5">
    <source>
        <dbReference type="WBParaSite" id="PgR023_g127_t01"/>
    </source>
</evidence>
<keyword evidence="4" id="KW-1185">Reference proteome</keyword>
<feature type="compositionally biased region" description="Basic and acidic residues" evidence="1">
    <location>
        <begin position="43"/>
        <end position="57"/>
    </location>
</feature>
<dbReference type="SUPFAM" id="SSF54160">
    <property type="entry name" value="Chromo domain-like"/>
    <property type="match status" value="1"/>
</dbReference>
<accession>A0A915B216</accession>
<dbReference type="PROSITE" id="PS50013">
    <property type="entry name" value="CHROMO_2"/>
    <property type="match status" value="1"/>
</dbReference>
<dbReference type="SMART" id="SM00298">
    <property type="entry name" value="CHROMO"/>
    <property type="match status" value="1"/>
</dbReference>
<dbReference type="InterPro" id="IPR023780">
    <property type="entry name" value="Chromo_domain"/>
</dbReference>
<evidence type="ECO:0000256" key="1">
    <source>
        <dbReference type="SAM" id="MobiDB-lite"/>
    </source>
</evidence>
<dbReference type="CDD" id="cd00024">
    <property type="entry name" value="CD_CSD"/>
    <property type="match status" value="1"/>
</dbReference>
<dbReference type="Proteomes" id="UP000887569">
    <property type="component" value="Unplaced"/>
</dbReference>
<sequence length="328" mass="36922">MASRRTTSADEYEVDEVLNVKGQGNKRQYLVKWKGYPLSESTWEPRSHFKLSPERMMYRPSRSTSRGRKSDAPSPSRRLASKSPSRSKTASMKSSPTKNEGVTRSPVGKKNVGRGSASKGSLAKSPVRKIASSRSPVKQTVSDKKRPSSKSPSRASKRTPSKQETTVKSPEKHTARSRSRSRPRKLQKESKSTPEVPDAPAPISSTAFTKHFEPSFLQPFTGSTAFPFRSSTFGATAAREPSGEMALRHRVPASSCPRVISQSKRSRKMAEMKKYVPMHFRLHWRFYVIIFSLAVIGVIIYHFGYGVKKTLKQLQKQMDDYIYSMKKQ</sequence>
<keyword evidence="2" id="KW-0472">Membrane</keyword>
<dbReference type="InterPro" id="IPR016197">
    <property type="entry name" value="Chromo-like_dom_sf"/>
</dbReference>
<feature type="region of interest" description="Disordered" evidence="1">
    <location>
        <begin position="40"/>
        <end position="204"/>
    </location>
</feature>
<feature type="transmembrane region" description="Helical" evidence="2">
    <location>
        <begin position="284"/>
        <end position="307"/>
    </location>
</feature>
<keyword evidence="2" id="KW-1133">Transmembrane helix</keyword>
<dbReference type="Gene3D" id="2.40.50.40">
    <property type="match status" value="1"/>
</dbReference>
<proteinExistence type="predicted"/>
<evidence type="ECO:0000313" key="4">
    <source>
        <dbReference type="Proteomes" id="UP000887569"/>
    </source>
</evidence>
<keyword evidence="2" id="KW-0812">Transmembrane</keyword>
<dbReference type="Pfam" id="PF00385">
    <property type="entry name" value="Chromo"/>
    <property type="match status" value="1"/>
</dbReference>
<dbReference type="InterPro" id="IPR000953">
    <property type="entry name" value="Chromo/chromo_shadow_dom"/>
</dbReference>
<dbReference type="WBParaSite" id="PgR023_g127_t01">
    <property type="protein sequence ID" value="PgR023_g127_t01"/>
    <property type="gene ID" value="PgR023_g127"/>
</dbReference>
<organism evidence="4 5">
    <name type="scientific">Parascaris univalens</name>
    <name type="common">Nematode worm</name>
    <dbReference type="NCBI Taxonomy" id="6257"/>
    <lineage>
        <taxon>Eukaryota</taxon>
        <taxon>Metazoa</taxon>
        <taxon>Ecdysozoa</taxon>
        <taxon>Nematoda</taxon>
        <taxon>Chromadorea</taxon>
        <taxon>Rhabditida</taxon>
        <taxon>Spirurina</taxon>
        <taxon>Ascaridomorpha</taxon>
        <taxon>Ascaridoidea</taxon>
        <taxon>Ascarididae</taxon>
        <taxon>Parascaris</taxon>
    </lineage>
</organism>
<feature type="compositionally biased region" description="Polar residues" evidence="1">
    <location>
        <begin position="82"/>
        <end position="102"/>
    </location>
</feature>
<evidence type="ECO:0000259" key="3">
    <source>
        <dbReference type="PROSITE" id="PS50013"/>
    </source>
</evidence>
<dbReference type="AlphaFoldDB" id="A0A915B216"/>
<feature type="domain" description="Chromo" evidence="3">
    <location>
        <begin position="12"/>
        <end position="71"/>
    </location>
</feature>
<feature type="compositionally biased region" description="Basic residues" evidence="1">
    <location>
        <begin position="175"/>
        <end position="185"/>
    </location>
</feature>